<dbReference type="AlphaFoldDB" id="A0A1R3H0U3"/>
<dbReference type="Gramene" id="OMO63988">
    <property type="protein sequence ID" value="OMO63988"/>
    <property type="gene ID" value="CCACVL1_22142"/>
</dbReference>
<evidence type="ECO:0000313" key="3">
    <source>
        <dbReference type="Proteomes" id="UP000188268"/>
    </source>
</evidence>
<evidence type="ECO:0000313" key="2">
    <source>
        <dbReference type="EMBL" id="OMO63988.1"/>
    </source>
</evidence>
<gene>
    <name evidence="2" type="ORF">CCACVL1_22142</name>
</gene>
<keyword evidence="3" id="KW-1185">Reference proteome</keyword>
<proteinExistence type="predicted"/>
<sequence length="50" mass="5561">MVKGRAYRQCPYPARADIPRRRSPSSLRPENIGRANPGSHGTLIAKFVPD</sequence>
<organism evidence="2 3">
    <name type="scientific">Corchorus capsularis</name>
    <name type="common">Jute</name>
    <dbReference type="NCBI Taxonomy" id="210143"/>
    <lineage>
        <taxon>Eukaryota</taxon>
        <taxon>Viridiplantae</taxon>
        <taxon>Streptophyta</taxon>
        <taxon>Embryophyta</taxon>
        <taxon>Tracheophyta</taxon>
        <taxon>Spermatophyta</taxon>
        <taxon>Magnoliopsida</taxon>
        <taxon>eudicotyledons</taxon>
        <taxon>Gunneridae</taxon>
        <taxon>Pentapetalae</taxon>
        <taxon>rosids</taxon>
        <taxon>malvids</taxon>
        <taxon>Malvales</taxon>
        <taxon>Malvaceae</taxon>
        <taxon>Grewioideae</taxon>
        <taxon>Apeibeae</taxon>
        <taxon>Corchorus</taxon>
    </lineage>
</organism>
<evidence type="ECO:0000256" key="1">
    <source>
        <dbReference type="SAM" id="MobiDB-lite"/>
    </source>
</evidence>
<protein>
    <submittedName>
        <fullName evidence="2">Uncharacterized protein</fullName>
    </submittedName>
</protein>
<accession>A0A1R3H0U3</accession>
<comment type="caution">
    <text evidence="2">The sequence shown here is derived from an EMBL/GenBank/DDBJ whole genome shotgun (WGS) entry which is preliminary data.</text>
</comment>
<name>A0A1R3H0U3_COCAP</name>
<dbReference type="EMBL" id="AWWV01012854">
    <property type="protein sequence ID" value="OMO63988.1"/>
    <property type="molecule type" value="Genomic_DNA"/>
</dbReference>
<feature type="region of interest" description="Disordered" evidence="1">
    <location>
        <begin position="1"/>
        <end position="50"/>
    </location>
</feature>
<dbReference type="Proteomes" id="UP000188268">
    <property type="component" value="Unassembled WGS sequence"/>
</dbReference>
<reference evidence="2 3" key="1">
    <citation type="submission" date="2013-09" db="EMBL/GenBank/DDBJ databases">
        <title>Corchorus capsularis genome sequencing.</title>
        <authorList>
            <person name="Alam M."/>
            <person name="Haque M.S."/>
            <person name="Islam M.S."/>
            <person name="Emdad E.M."/>
            <person name="Islam M.M."/>
            <person name="Ahmed B."/>
            <person name="Halim A."/>
            <person name="Hossen Q.M.M."/>
            <person name="Hossain M.Z."/>
            <person name="Ahmed R."/>
            <person name="Khan M.M."/>
            <person name="Islam R."/>
            <person name="Rashid M.M."/>
            <person name="Khan S.A."/>
            <person name="Rahman M.S."/>
            <person name="Alam M."/>
        </authorList>
    </citation>
    <scope>NUCLEOTIDE SEQUENCE [LARGE SCALE GENOMIC DNA]</scope>
    <source>
        <strain evidence="3">cv. CVL-1</strain>
        <tissue evidence="2">Whole seedling</tissue>
    </source>
</reference>